<dbReference type="AlphaFoldDB" id="A0AAD5S327"/>
<comment type="similarity">
    <text evidence="1 5">Belongs to the Gfa family.</text>
</comment>
<dbReference type="PROSITE" id="PS51891">
    <property type="entry name" value="CENP_V_GFA"/>
    <property type="match status" value="1"/>
</dbReference>
<feature type="binding site" evidence="5">
    <location>
        <position position="55"/>
    </location>
    <ligand>
        <name>Zn(2+)</name>
        <dbReference type="ChEBI" id="CHEBI:29105"/>
        <label>2</label>
        <note>catalytic</note>
    </ligand>
</feature>
<dbReference type="EMBL" id="JAKWBI020000045">
    <property type="protein sequence ID" value="KAJ2904751.1"/>
    <property type="molecule type" value="Genomic_DNA"/>
</dbReference>
<proteinExistence type="inferred from homology"/>
<evidence type="ECO:0000313" key="8">
    <source>
        <dbReference type="Proteomes" id="UP001201980"/>
    </source>
</evidence>
<dbReference type="PANTHER" id="PTHR33337:SF40">
    <property type="entry name" value="CENP-V_GFA DOMAIN-CONTAINING PROTEIN-RELATED"/>
    <property type="match status" value="1"/>
</dbReference>
<dbReference type="NCBIfam" id="TIGR02820">
    <property type="entry name" value="formald_GSH"/>
    <property type="match status" value="1"/>
</dbReference>
<feature type="binding site" evidence="5">
    <location>
        <position position="31"/>
    </location>
    <ligand>
        <name>Zn(2+)</name>
        <dbReference type="ChEBI" id="CHEBI:29105"/>
        <label>1</label>
        <note>structural</note>
    </ligand>
</feature>
<feature type="binding site" evidence="5">
    <location>
        <position position="29"/>
    </location>
    <ligand>
        <name>Zn(2+)</name>
        <dbReference type="ChEBI" id="CHEBI:29105"/>
        <label>1</label>
        <note>structural</note>
    </ligand>
</feature>
<keyword evidence="8" id="KW-1185">Reference proteome</keyword>
<keyword evidence="4 5" id="KW-0456">Lyase</keyword>
<comment type="catalytic activity">
    <reaction evidence="5">
        <text>S-(hydroxymethyl)glutathione = glutathione + formaldehyde</text>
        <dbReference type="Rhea" id="RHEA:22488"/>
        <dbReference type="ChEBI" id="CHEBI:16842"/>
        <dbReference type="ChEBI" id="CHEBI:57925"/>
        <dbReference type="ChEBI" id="CHEBI:58758"/>
        <dbReference type="EC" id="4.4.1.22"/>
    </reaction>
</comment>
<dbReference type="PIRSF" id="PIRSF033318">
    <property type="entry name" value="Formald_GSH"/>
    <property type="match status" value="1"/>
</dbReference>
<evidence type="ECO:0000313" key="7">
    <source>
        <dbReference type="EMBL" id="KAJ2904751.1"/>
    </source>
</evidence>
<feature type="domain" description="CENP-V/GFA" evidence="6">
    <location>
        <begin position="22"/>
        <end position="168"/>
    </location>
</feature>
<evidence type="ECO:0000256" key="4">
    <source>
        <dbReference type="ARBA" id="ARBA00023239"/>
    </source>
</evidence>
<feature type="binding site" evidence="5">
    <location>
        <position position="52"/>
    </location>
    <ligand>
        <name>Zn(2+)</name>
        <dbReference type="ChEBI" id="CHEBI:29105"/>
        <label>2</label>
        <note>catalytic</note>
    </ligand>
</feature>
<dbReference type="SUPFAM" id="SSF51316">
    <property type="entry name" value="Mss4-like"/>
    <property type="match status" value="1"/>
</dbReference>
<dbReference type="InterPro" id="IPR011057">
    <property type="entry name" value="Mss4-like_sf"/>
</dbReference>
<comment type="function">
    <text evidence="5">Catalyzes the condensation of formaldehyde and glutathione to S-hydroxymethylglutathione.</text>
</comment>
<comment type="pathway">
    <text evidence="5">One-carbon metabolism; formaldehyde degradation; formate from formaldehyde (glutathione route): step 1/3.</text>
</comment>
<sequence>MALPLHPLIDGGLPLEKGDPNFPGGTLRCHCAGHKVEVTLGGNVLHNHACGCSKCWKPAGAVFAVIAVIPVGQVAVTANEDKLHVVDESAAIQRHACRECGVHMYGRIEKDHPFKGFDFVHVELSDDKGWQEPQFAGFVSSILEQGYDPAKMGAVRAKLRSAGLETYDVLAPALMDAIAAWTAETSQSRL</sequence>
<accession>A0AAD5S327</accession>
<keyword evidence="3 5" id="KW-0862">Zinc</keyword>
<dbReference type="InterPro" id="IPR006913">
    <property type="entry name" value="CENP-V/GFA"/>
</dbReference>
<evidence type="ECO:0000256" key="5">
    <source>
        <dbReference type="HAMAP-Rule" id="MF_03142"/>
    </source>
</evidence>
<name>A0AAD5S327_9PEZI</name>
<dbReference type="GO" id="GO:0046294">
    <property type="term" value="P:formaldehyde catabolic process"/>
    <property type="evidence" value="ECO:0007669"/>
    <property type="project" value="UniProtKB-UniRule"/>
</dbReference>
<dbReference type="GO" id="GO:0008270">
    <property type="term" value="F:zinc ion binding"/>
    <property type="evidence" value="ECO:0007669"/>
    <property type="project" value="UniProtKB-UniRule"/>
</dbReference>
<protein>
    <recommendedName>
        <fullName evidence="5">Putative glutathione-dependent formaldehyde-activating enzyme</fullName>
        <ecNumber evidence="5">4.4.1.22</ecNumber>
    </recommendedName>
    <alternativeName>
        <fullName evidence="5">S-(hydroxymethyl)glutathione synthase</fullName>
    </alternativeName>
</protein>
<dbReference type="Gene3D" id="3.90.1590.10">
    <property type="entry name" value="glutathione-dependent formaldehyde- activating enzyme (gfa)"/>
    <property type="match status" value="1"/>
</dbReference>
<dbReference type="PANTHER" id="PTHR33337">
    <property type="entry name" value="GFA DOMAIN-CONTAINING PROTEIN"/>
    <property type="match status" value="1"/>
</dbReference>
<feature type="binding site" evidence="5">
    <location>
        <position position="100"/>
    </location>
    <ligand>
        <name>Zn(2+)</name>
        <dbReference type="ChEBI" id="CHEBI:29105"/>
        <label>1</label>
        <note>structural</note>
    </ligand>
</feature>
<comment type="caution">
    <text evidence="7">The sequence shown here is derived from an EMBL/GenBank/DDBJ whole genome shotgun (WGS) entry which is preliminary data.</text>
</comment>
<dbReference type="EC" id="4.4.1.22" evidence="5"/>
<comment type="cofactor">
    <cofactor evidence="5">
        <name>Zn(2+)</name>
        <dbReference type="ChEBI" id="CHEBI:29105"/>
    </cofactor>
    <text evidence="5">Binds 2 Zn(2+) ions per subunit.</text>
</comment>
<evidence type="ECO:0000256" key="1">
    <source>
        <dbReference type="ARBA" id="ARBA00005495"/>
    </source>
</evidence>
<evidence type="ECO:0000256" key="3">
    <source>
        <dbReference type="ARBA" id="ARBA00022833"/>
    </source>
</evidence>
<dbReference type="GO" id="GO:0051907">
    <property type="term" value="F:S-(hydroxymethyl)glutathione synthase activity"/>
    <property type="evidence" value="ECO:0007669"/>
    <property type="project" value="UniProtKB-UniRule"/>
</dbReference>
<evidence type="ECO:0000256" key="2">
    <source>
        <dbReference type="ARBA" id="ARBA00022723"/>
    </source>
</evidence>
<feature type="binding site" evidence="5">
    <location>
        <position position="97"/>
    </location>
    <ligand>
        <name>Zn(2+)</name>
        <dbReference type="ChEBI" id="CHEBI:29105"/>
        <label>1</label>
        <note>structural</note>
    </ligand>
</feature>
<dbReference type="InterPro" id="IPR014185">
    <property type="entry name" value="Formald_GSH"/>
</dbReference>
<reference evidence="7" key="1">
    <citation type="submission" date="2022-07" db="EMBL/GenBank/DDBJ databases">
        <title>Draft genome sequence of Zalerion maritima ATCC 34329, a (micro)plastics degrading marine fungus.</title>
        <authorList>
            <person name="Paco A."/>
            <person name="Goncalves M.F.M."/>
            <person name="Rocha-Santos T.A.P."/>
            <person name="Alves A."/>
        </authorList>
    </citation>
    <scope>NUCLEOTIDE SEQUENCE</scope>
    <source>
        <strain evidence="7">ATCC 34329</strain>
    </source>
</reference>
<evidence type="ECO:0000259" key="6">
    <source>
        <dbReference type="PROSITE" id="PS51891"/>
    </source>
</evidence>
<gene>
    <name evidence="7" type="ORF">MKZ38_007259</name>
</gene>
<dbReference type="Proteomes" id="UP001201980">
    <property type="component" value="Unassembled WGS sequence"/>
</dbReference>
<keyword evidence="2 5" id="KW-0479">Metal-binding</keyword>
<dbReference type="Pfam" id="PF04828">
    <property type="entry name" value="GFA"/>
    <property type="match status" value="1"/>
</dbReference>
<feature type="binding site" evidence="5">
    <location>
        <position position="50"/>
    </location>
    <ligand>
        <name>Zn(2+)</name>
        <dbReference type="ChEBI" id="CHEBI:29105"/>
        <label>2</label>
        <note>catalytic</note>
    </ligand>
</feature>
<dbReference type="HAMAP" id="MF_00723">
    <property type="entry name" value="Formald_GSH"/>
    <property type="match status" value="1"/>
</dbReference>
<dbReference type="NCBIfam" id="NF003829">
    <property type="entry name" value="PRK05417.1"/>
    <property type="match status" value="1"/>
</dbReference>
<organism evidence="7 8">
    <name type="scientific">Zalerion maritima</name>
    <dbReference type="NCBI Taxonomy" id="339359"/>
    <lineage>
        <taxon>Eukaryota</taxon>
        <taxon>Fungi</taxon>
        <taxon>Dikarya</taxon>
        <taxon>Ascomycota</taxon>
        <taxon>Pezizomycotina</taxon>
        <taxon>Sordariomycetes</taxon>
        <taxon>Lulworthiomycetidae</taxon>
        <taxon>Lulworthiales</taxon>
        <taxon>Lulworthiaceae</taxon>
        <taxon>Zalerion</taxon>
    </lineage>
</organism>